<evidence type="ECO:0000313" key="2">
    <source>
        <dbReference type="Proteomes" id="UP000201838"/>
    </source>
</evidence>
<reference evidence="1 2" key="1">
    <citation type="submission" date="2017-05" db="EMBL/GenBank/DDBJ databases">
        <authorList>
            <person name="Song R."/>
            <person name="Chenine A.L."/>
            <person name="Ruprecht R.M."/>
        </authorList>
    </citation>
    <scope>NUCLEOTIDE SEQUENCE [LARGE SCALE GENOMIC DNA]</scope>
    <source>
        <strain evidence="1 2">CECT 8489</strain>
    </source>
</reference>
<sequence length="64" mass="6728">MGAGRRAFCECCGKIIRDFETFDAIKTRPAAVLLGLLDQRASGGCHQAGGFEIGDQLLVDCGPA</sequence>
<dbReference type="AlphaFoldDB" id="A0A238J591"/>
<evidence type="ECO:0000313" key="1">
    <source>
        <dbReference type="EMBL" id="SMX25315.1"/>
    </source>
</evidence>
<organism evidence="1 2">
    <name type="scientific">Boseongicola aestuarii</name>
    <dbReference type="NCBI Taxonomy" id="1470561"/>
    <lineage>
        <taxon>Bacteria</taxon>
        <taxon>Pseudomonadati</taxon>
        <taxon>Pseudomonadota</taxon>
        <taxon>Alphaproteobacteria</taxon>
        <taxon>Rhodobacterales</taxon>
        <taxon>Paracoccaceae</taxon>
        <taxon>Boseongicola</taxon>
    </lineage>
</organism>
<name>A0A238J591_9RHOB</name>
<accession>A0A238J591</accession>
<dbReference type="EMBL" id="FXXQ01000015">
    <property type="protein sequence ID" value="SMX25315.1"/>
    <property type="molecule type" value="Genomic_DNA"/>
</dbReference>
<dbReference type="Proteomes" id="UP000201838">
    <property type="component" value="Unassembled WGS sequence"/>
</dbReference>
<keyword evidence="2" id="KW-1185">Reference proteome</keyword>
<gene>
    <name evidence="1" type="ORF">BOA8489_03454</name>
</gene>
<proteinExistence type="predicted"/>
<protein>
    <submittedName>
        <fullName evidence="1">Uncharacterized protein</fullName>
    </submittedName>
</protein>